<name>A0A3S5A6Z2_9PLAT</name>
<accession>A0A3S5A6Z2</accession>
<evidence type="ECO:0000313" key="2">
    <source>
        <dbReference type="Proteomes" id="UP000784294"/>
    </source>
</evidence>
<evidence type="ECO:0000313" key="1">
    <source>
        <dbReference type="EMBL" id="VEL08642.1"/>
    </source>
</evidence>
<gene>
    <name evidence="1" type="ORF">PXEA_LOCUS2082</name>
</gene>
<dbReference type="Proteomes" id="UP000784294">
    <property type="component" value="Unassembled WGS sequence"/>
</dbReference>
<organism evidence="1 2">
    <name type="scientific">Protopolystoma xenopodis</name>
    <dbReference type="NCBI Taxonomy" id="117903"/>
    <lineage>
        <taxon>Eukaryota</taxon>
        <taxon>Metazoa</taxon>
        <taxon>Spiralia</taxon>
        <taxon>Lophotrochozoa</taxon>
        <taxon>Platyhelminthes</taxon>
        <taxon>Monogenea</taxon>
        <taxon>Polyopisthocotylea</taxon>
        <taxon>Polystomatidea</taxon>
        <taxon>Polystomatidae</taxon>
        <taxon>Protopolystoma</taxon>
    </lineage>
</organism>
<proteinExistence type="predicted"/>
<reference evidence="1" key="1">
    <citation type="submission" date="2018-11" db="EMBL/GenBank/DDBJ databases">
        <authorList>
            <consortium name="Pathogen Informatics"/>
        </authorList>
    </citation>
    <scope>NUCLEOTIDE SEQUENCE</scope>
</reference>
<dbReference type="EMBL" id="CAAALY010004419">
    <property type="protein sequence ID" value="VEL08642.1"/>
    <property type="molecule type" value="Genomic_DNA"/>
</dbReference>
<dbReference type="AlphaFoldDB" id="A0A3S5A6Z2"/>
<protein>
    <submittedName>
        <fullName evidence="1">Uncharacterized protein</fullName>
    </submittedName>
</protein>
<sequence>MFRAKPGKPKSSNCYSNLLEMISSPTQSMATASLAWEPTAGVMAEVGCCCIPTKAIKNMTREVGKLFLRQLWFA</sequence>
<keyword evidence="2" id="KW-1185">Reference proteome</keyword>
<comment type="caution">
    <text evidence="1">The sequence shown here is derived from an EMBL/GenBank/DDBJ whole genome shotgun (WGS) entry which is preliminary data.</text>
</comment>